<organism evidence="3 4">
    <name type="scientific">Desmospora profundinema</name>
    <dbReference type="NCBI Taxonomy" id="1571184"/>
    <lineage>
        <taxon>Bacteria</taxon>
        <taxon>Bacillati</taxon>
        <taxon>Bacillota</taxon>
        <taxon>Bacilli</taxon>
        <taxon>Bacillales</taxon>
        <taxon>Thermoactinomycetaceae</taxon>
        <taxon>Desmospora</taxon>
    </lineage>
</organism>
<keyword evidence="4" id="KW-1185">Reference proteome</keyword>
<gene>
    <name evidence="3" type="ORF">JOE21_001339</name>
</gene>
<evidence type="ECO:0000259" key="2">
    <source>
        <dbReference type="Pfam" id="PF13937"/>
    </source>
</evidence>
<feature type="transmembrane region" description="Helical" evidence="1">
    <location>
        <begin position="21"/>
        <end position="38"/>
    </location>
</feature>
<protein>
    <submittedName>
        <fullName evidence="3">Solute:sodium symporter small subunit</fullName>
    </submittedName>
</protein>
<proteinExistence type="predicted"/>
<dbReference type="EMBL" id="JAVDQG010000003">
    <property type="protein sequence ID" value="MDR6225341.1"/>
    <property type="molecule type" value="Genomic_DNA"/>
</dbReference>
<evidence type="ECO:0000313" key="3">
    <source>
        <dbReference type="EMBL" id="MDR6225341.1"/>
    </source>
</evidence>
<keyword evidence="1" id="KW-0472">Membrane</keyword>
<dbReference type="Proteomes" id="UP001185012">
    <property type="component" value="Unassembled WGS sequence"/>
</dbReference>
<keyword evidence="1" id="KW-1133">Transmembrane helix</keyword>
<sequence length="100" mass="11236">MKKVDKQVAEAYFRKRVRLMIGYLIVWALVSFGVVALAEPLSGFTFNGMPFHYFMGAQGSILTFIVLLFVNAVVTDRIDKEFGIDEKANEGLHTGKPLDH</sequence>
<keyword evidence="1" id="KW-0812">Transmembrane</keyword>
<dbReference type="NCBIfam" id="TIGR03647">
    <property type="entry name" value="Na_symport_sm"/>
    <property type="match status" value="1"/>
</dbReference>
<dbReference type="InterPro" id="IPR019886">
    <property type="entry name" value="Na_symporter_ssu"/>
</dbReference>
<name>A0ABU1IKP3_9BACL</name>
<dbReference type="RefSeq" id="WP_309863916.1">
    <property type="nucleotide sequence ID" value="NZ_JAVDQG010000003.1"/>
</dbReference>
<evidence type="ECO:0000256" key="1">
    <source>
        <dbReference type="SAM" id="Phobius"/>
    </source>
</evidence>
<feature type="domain" description="Sodium symporter small subunit" evidence="2">
    <location>
        <begin position="10"/>
        <end position="85"/>
    </location>
</feature>
<comment type="caution">
    <text evidence="3">The sequence shown here is derived from an EMBL/GenBank/DDBJ whole genome shotgun (WGS) entry which is preliminary data.</text>
</comment>
<reference evidence="3 4" key="1">
    <citation type="submission" date="2023-07" db="EMBL/GenBank/DDBJ databases">
        <title>Genomic Encyclopedia of Type Strains, Phase IV (KMG-IV): sequencing the most valuable type-strain genomes for metagenomic binning, comparative biology and taxonomic classification.</title>
        <authorList>
            <person name="Goeker M."/>
        </authorList>
    </citation>
    <scope>NUCLEOTIDE SEQUENCE [LARGE SCALE GENOMIC DNA]</scope>
    <source>
        <strain evidence="3 4">DSM 45903</strain>
    </source>
</reference>
<feature type="transmembrane region" description="Helical" evidence="1">
    <location>
        <begin position="50"/>
        <end position="74"/>
    </location>
</feature>
<accession>A0ABU1IKP3</accession>
<dbReference type="Pfam" id="PF13937">
    <property type="entry name" value="DUF4212"/>
    <property type="match status" value="1"/>
</dbReference>
<evidence type="ECO:0000313" key="4">
    <source>
        <dbReference type="Proteomes" id="UP001185012"/>
    </source>
</evidence>